<evidence type="ECO:0000313" key="1">
    <source>
        <dbReference type="EMBL" id="GAA3143590.1"/>
    </source>
</evidence>
<reference evidence="2" key="1">
    <citation type="journal article" date="2019" name="Int. J. Syst. Evol. Microbiol.">
        <title>The Global Catalogue of Microorganisms (GCM) 10K type strain sequencing project: providing services to taxonomists for standard genome sequencing and annotation.</title>
        <authorList>
            <consortium name="The Broad Institute Genomics Platform"/>
            <consortium name="The Broad Institute Genome Sequencing Center for Infectious Disease"/>
            <person name="Wu L."/>
            <person name="Ma J."/>
        </authorList>
    </citation>
    <scope>NUCLEOTIDE SEQUENCE [LARGE SCALE GENOMIC DNA]</scope>
    <source>
        <strain evidence="2">JCM 9373</strain>
    </source>
</reference>
<protein>
    <submittedName>
        <fullName evidence="1">Uncharacterized protein</fullName>
    </submittedName>
</protein>
<keyword evidence="2" id="KW-1185">Reference proteome</keyword>
<accession>A0ABP6NCD8</accession>
<sequence length="247" mass="27787">MGFAVANPDYSMKFNIVPDDKCRPHPDHNDKIPPFDGSLKISLGPRMPGVWSGKPPALSTEFRQDPSSGEIHFPTPEPWRLTETINPLQSQDPKAENRQTLNVLKEMHWSRHLVHAVVALKLPLSEEEVDDIYINGRDEALLLSPGLENKSFGWPYIFPGVIGGFDAYGGEERTSKTEQFRRWVSLLESKDEPTLRQLDLDLSELRDRADEGLIYGFTIINTPEVVKHMIKNPKVHSVSVIGVIPGS</sequence>
<organism evidence="1 2">
    <name type="scientific">Planomonospora alba</name>
    <dbReference type="NCBI Taxonomy" id="161354"/>
    <lineage>
        <taxon>Bacteria</taxon>
        <taxon>Bacillati</taxon>
        <taxon>Actinomycetota</taxon>
        <taxon>Actinomycetes</taxon>
        <taxon>Streptosporangiales</taxon>
        <taxon>Streptosporangiaceae</taxon>
        <taxon>Planomonospora</taxon>
    </lineage>
</organism>
<gene>
    <name evidence="1" type="ORF">GCM10010466_38190</name>
</gene>
<comment type="caution">
    <text evidence="1">The sequence shown here is derived from an EMBL/GenBank/DDBJ whole genome shotgun (WGS) entry which is preliminary data.</text>
</comment>
<proteinExistence type="predicted"/>
<dbReference type="EMBL" id="BAAAUT010000030">
    <property type="protein sequence ID" value="GAA3143590.1"/>
    <property type="molecule type" value="Genomic_DNA"/>
</dbReference>
<evidence type="ECO:0000313" key="2">
    <source>
        <dbReference type="Proteomes" id="UP001500320"/>
    </source>
</evidence>
<dbReference type="Proteomes" id="UP001500320">
    <property type="component" value="Unassembled WGS sequence"/>
</dbReference>
<name>A0ABP6NCD8_9ACTN</name>